<name>A0ABD1HJA5_SALDI</name>
<accession>A0ABD1HJA5</accession>
<organism evidence="1 2">
    <name type="scientific">Salvia divinorum</name>
    <name type="common">Maria pastora</name>
    <name type="synonym">Diviner's sage</name>
    <dbReference type="NCBI Taxonomy" id="28513"/>
    <lineage>
        <taxon>Eukaryota</taxon>
        <taxon>Viridiplantae</taxon>
        <taxon>Streptophyta</taxon>
        <taxon>Embryophyta</taxon>
        <taxon>Tracheophyta</taxon>
        <taxon>Spermatophyta</taxon>
        <taxon>Magnoliopsida</taxon>
        <taxon>eudicotyledons</taxon>
        <taxon>Gunneridae</taxon>
        <taxon>Pentapetalae</taxon>
        <taxon>asterids</taxon>
        <taxon>lamiids</taxon>
        <taxon>Lamiales</taxon>
        <taxon>Lamiaceae</taxon>
        <taxon>Nepetoideae</taxon>
        <taxon>Mentheae</taxon>
        <taxon>Salviinae</taxon>
        <taxon>Salvia</taxon>
        <taxon>Salvia subgen. Calosphace</taxon>
    </lineage>
</organism>
<dbReference type="Proteomes" id="UP001567538">
    <property type="component" value="Unassembled WGS sequence"/>
</dbReference>
<proteinExistence type="predicted"/>
<keyword evidence="2" id="KW-1185">Reference proteome</keyword>
<dbReference type="AlphaFoldDB" id="A0ABD1HJA5"/>
<evidence type="ECO:0000313" key="2">
    <source>
        <dbReference type="Proteomes" id="UP001567538"/>
    </source>
</evidence>
<comment type="caution">
    <text evidence="1">The sequence shown here is derived from an EMBL/GenBank/DDBJ whole genome shotgun (WGS) entry which is preliminary data.</text>
</comment>
<gene>
    <name evidence="1" type="ORF">AAHA92_12141</name>
</gene>
<protein>
    <submittedName>
        <fullName evidence="1">Uncharacterized protein</fullName>
    </submittedName>
</protein>
<sequence length="89" mass="10718">MEERDRNFHYFLFSNSKFPTDFVQSTIHLIDLVLSRIIRSKYRFLIWCCRTTNIHLSASNTLRASAMVRMSARKRNDFLVRMRVLQWCG</sequence>
<dbReference type="EMBL" id="JBEAFC010000005">
    <property type="protein sequence ID" value="KAL1556531.1"/>
    <property type="molecule type" value="Genomic_DNA"/>
</dbReference>
<reference evidence="1 2" key="1">
    <citation type="submission" date="2024-06" db="EMBL/GenBank/DDBJ databases">
        <title>A chromosome level genome sequence of Diviner's sage (Salvia divinorum).</title>
        <authorList>
            <person name="Ford S.A."/>
            <person name="Ro D.-K."/>
            <person name="Ness R.W."/>
            <person name="Phillips M.A."/>
        </authorList>
    </citation>
    <scope>NUCLEOTIDE SEQUENCE [LARGE SCALE GENOMIC DNA]</scope>
    <source>
        <strain evidence="1">SAF-2024a</strain>
        <tissue evidence="1">Leaf</tissue>
    </source>
</reference>
<evidence type="ECO:0000313" key="1">
    <source>
        <dbReference type="EMBL" id="KAL1556531.1"/>
    </source>
</evidence>